<protein>
    <submittedName>
        <fullName evidence="8">Chromate transporter</fullName>
    </submittedName>
</protein>
<evidence type="ECO:0000256" key="7">
    <source>
        <dbReference type="SAM" id="Phobius"/>
    </source>
</evidence>
<keyword evidence="9" id="KW-1185">Reference proteome</keyword>
<keyword evidence="3" id="KW-1003">Cell membrane</keyword>
<evidence type="ECO:0000256" key="4">
    <source>
        <dbReference type="ARBA" id="ARBA00022692"/>
    </source>
</evidence>
<dbReference type="Pfam" id="PF02417">
    <property type="entry name" value="Chromate_transp"/>
    <property type="match status" value="1"/>
</dbReference>
<sequence>MIYLDLLIGFLEVGFFSFGGAYAAIPLIRDVVMAHGWLDEEMLTYMIAISESTPGPIMVNMATYVGSEKGGLIGAAIATTAVVLPAFFIILLIMVVMNKFLQNQYVKAVLSGLKPCIIGIILVTGTHMLGKNCGLLFDSKADFLTIGLTCAIALIYFGSRKVLKKGLNPIMLICLSAVVGIVAYSL</sequence>
<evidence type="ECO:0000256" key="6">
    <source>
        <dbReference type="ARBA" id="ARBA00023136"/>
    </source>
</evidence>
<dbReference type="PANTHER" id="PTHR43663">
    <property type="entry name" value="CHROMATE TRANSPORT PROTEIN-RELATED"/>
    <property type="match status" value="1"/>
</dbReference>
<evidence type="ECO:0000256" key="3">
    <source>
        <dbReference type="ARBA" id="ARBA00022475"/>
    </source>
</evidence>
<feature type="transmembrane region" description="Helical" evidence="7">
    <location>
        <begin position="108"/>
        <end position="129"/>
    </location>
</feature>
<dbReference type="RefSeq" id="WP_074462085.1">
    <property type="nucleotide sequence ID" value="NZ_FMUR01000008.1"/>
</dbReference>
<dbReference type="InterPro" id="IPR052518">
    <property type="entry name" value="CHR_Transporter"/>
</dbReference>
<dbReference type="GO" id="GO:0005886">
    <property type="term" value="C:plasma membrane"/>
    <property type="evidence" value="ECO:0007669"/>
    <property type="project" value="UniProtKB-SubCell"/>
</dbReference>
<reference evidence="9" key="1">
    <citation type="submission" date="2016-10" db="EMBL/GenBank/DDBJ databases">
        <authorList>
            <person name="Varghese N."/>
            <person name="Submissions S."/>
        </authorList>
    </citation>
    <scope>NUCLEOTIDE SEQUENCE [LARGE SCALE GENOMIC DNA]</scope>
    <source>
        <strain evidence="9">XBD2006</strain>
    </source>
</reference>
<feature type="transmembrane region" description="Helical" evidence="7">
    <location>
        <begin position="166"/>
        <end position="185"/>
    </location>
</feature>
<keyword evidence="4 7" id="KW-0812">Transmembrane</keyword>
<comment type="similarity">
    <text evidence="2">Belongs to the chromate ion transporter (CHR) (TC 2.A.51) family.</text>
</comment>
<keyword evidence="5 7" id="KW-1133">Transmembrane helix</keyword>
<dbReference type="Proteomes" id="UP000183047">
    <property type="component" value="Unassembled WGS sequence"/>
</dbReference>
<evidence type="ECO:0000256" key="5">
    <source>
        <dbReference type="ARBA" id="ARBA00022989"/>
    </source>
</evidence>
<evidence type="ECO:0000313" key="9">
    <source>
        <dbReference type="Proteomes" id="UP000183047"/>
    </source>
</evidence>
<feature type="transmembrane region" description="Helical" evidence="7">
    <location>
        <begin position="6"/>
        <end position="25"/>
    </location>
</feature>
<feature type="transmembrane region" description="Helical" evidence="7">
    <location>
        <begin position="72"/>
        <end position="96"/>
    </location>
</feature>
<dbReference type="GO" id="GO:0015109">
    <property type="term" value="F:chromate transmembrane transporter activity"/>
    <property type="evidence" value="ECO:0007669"/>
    <property type="project" value="InterPro"/>
</dbReference>
<organism evidence="8 9">
    <name type="scientific">Butyrivibrio hungatei</name>
    <dbReference type="NCBI Taxonomy" id="185008"/>
    <lineage>
        <taxon>Bacteria</taxon>
        <taxon>Bacillati</taxon>
        <taxon>Bacillota</taxon>
        <taxon>Clostridia</taxon>
        <taxon>Lachnospirales</taxon>
        <taxon>Lachnospiraceae</taxon>
        <taxon>Butyrivibrio</taxon>
    </lineage>
</organism>
<evidence type="ECO:0000256" key="2">
    <source>
        <dbReference type="ARBA" id="ARBA00005262"/>
    </source>
</evidence>
<dbReference type="AlphaFoldDB" id="A0A1G5DBX5"/>
<dbReference type="InterPro" id="IPR003370">
    <property type="entry name" value="Chromate_transpt"/>
</dbReference>
<gene>
    <name evidence="8" type="ORF">SAMN02910451_01435</name>
</gene>
<dbReference type="EMBL" id="FMUR01000008">
    <property type="protein sequence ID" value="SCY12031.1"/>
    <property type="molecule type" value="Genomic_DNA"/>
</dbReference>
<proteinExistence type="inferred from homology"/>
<dbReference type="OrthoDB" id="9788907at2"/>
<name>A0A1G5DBX5_9FIRM</name>
<feature type="transmembrane region" description="Helical" evidence="7">
    <location>
        <begin position="141"/>
        <end position="159"/>
    </location>
</feature>
<evidence type="ECO:0000313" key="8">
    <source>
        <dbReference type="EMBL" id="SCY12031.1"/>
    </source>
</evidence>
<dbReference type="PANTHER" id="PTHR43663:SF1">
    <property type="entry name" value="CHROMATE TRANSPORTER"/>
    <property type="match status" value="1"/>
</dbReference>
<accession>A0A1G5DBX5</accession>
<keyword evidence="6 7" id="KW-0472">Membrane</keyword>
<comment type="subcellular location">
    <subcellularLocation>
        <location evidence="1">Cell membrane</location>
        <topology evidence="1">Multi-pass membrane protein</topology>
    </subcellularLocation>
</comment>
<evidence type="ECO:0000256" key="1">
    <source>
        <dbReference type="ARBA" id="ARBA00004651"/>
    </source>
</evidence>